<dbReference type="PANTHER" id="PTHR30040:SF2">
    <property type="entry name" value="FAD:PROTEIN FMN TRANSFERASE"/>
    <property type="match status" value="1"/>
</dbReference>
<evidence type="ECO:0000256" key="7">
    <source>
        <dbReference type="ARBA" id="ARBA00022827"/>
    </source>
</evidence>
<dbReference type="SUPFAM" id="SSF143631">
    <property type="entry name" value="ApbE-like"/>
    <property type="match status" value="1"/>
</dbReference>
<comment type="cofactor">
    <cofactor evidence="1">
        <name>Mg(2+)</name>
        <dbReference type="ChEBI" id="CHEBI:18420"/>
    </cofactor>
</comment>
<dbReference type="InterPro" id="IPR003374">
    <property type="entry name" value="ApbE-like_sf"/>
</dbReference>
<keyword evidence="7" id="KW-0274">FAD</keyword>
<dbReference type="PANTHER" id="PTHR30040">
    <property type="entry name" value="THIAMINE BIOSYNTHESIS LIPOPROTEIN APBE"/>
    <property type="match status" value="1"/>
</dbReference>
<evidence type="ECO:0000256" key="2">
    <source>
        <dbReference type="ARBA" id="ARBA00011955"/>
    </source>
</evidence>
<dbReference type="EMBL" id="MLJW01001100">
    <property type="protein sequence ID" value="OIQ80161.1"/>
    <property type="molecule type" value="Genomic_DNA"/>
</dbReference>
<evidence type="ECO:0000256" key="8">
    <source>
        <dbReference type="ARBA" id="ARBA00022842"/>
    </source>
</evidence>
<gene>
    <name evidence="12" type="primary">apbE_14</name>
    <name evidence="12" type="ORF">GALL_380910</name>
</gene>
<evidence type="ECO:0000256" key="3">
    <source>
        <dbReference type="ARBA" id="ARBA00016337"/>
    </source>
</evidence>
<dbReference type="Pfam" id="PF02424">
    <property type="entry name" value="ApbE"/>
    <property type="match status" value="1"/>
</dbReference>
<protein>
    <recommendedName>
        <fullName evidence="3">FAD:protein FMN transferase</fullName>
        <ecNumber evidence="2">2.7.1.180</ecNumber>
    </recommendedName>
    <alternativeName>
        <fullName evidence="9">Flavin transferase</fullName>
    </alternativeName>
</protein>
<reference evidence="12" key="1">
    <citation type="submission" date="2016-10" db="EMBL/GenBank/DDBJ databases">
        <title>Sequence of Gallionella enrichment culture.</title>
        <authorList>
            <person name="Poehlein A."/>
            <person name="Muehling M."/>
            <person name="Daniel R."/>
        </authorList>
    </citation>
    <scope>NUCLEOTIDE SEQUENCE</scope>
</reference>
<dbReference type="AlphaFoldDB" id="A0A1J5Q8Z5"/>
<keyword evidence="8" id="KW-0460">Magnesium</keyword>
<keyword evidence="5" id="KW-0808">Transferase</keyword>
<organism evidence="12">
    <name type="scientific">mine drainage metagenome</name>
    <dbReference type="NCBI Taxonomy" id="410659"/>
    <lineage>
        <taxon>unclassified sequences</taxon>
        <taxon>metagenomes</taxon>
        <taxon>ecological metagenomes</taxon>
    </lineage>
</organism>
<comment type="caution">
    <text evidence="12">The sequence shown here is derived from an EMBL/GenBank/DDBJ whole genome shotgun (WGS) entry which is preliminary data.</text>
</comment>
<dbReference type="Gene3D" id="3.10.520.10">
    <property type="entry name" value="ApbE-like domains"/>
    <property type="match status" value="1"/>
</dbReference>
<evidence type="ECO:0000256" key="1">
    <source>
        <dbReference type="ARBA" id="ARBA00001946"/>
    </source>
</evidence>
<dbReference type="EC" id="2.7.1.180" evidence="2"/>
<feature type="region of interest" description="Disordered" evidence="11">
    <location>
        <begin position="1"/>
        <end position="23"/>
    </location>
</feature>
<proteinExistence type="predicted"/>
<dbReference type="PROSITE" id="PS51300">
    <property type="entry name" value="NIRD"/>
    <property type="match status" value="1"/>
</dbReference>
<evidence type="ECO:0000256" key="9">
    <source>
        <dbReference type="ARBA" id="ARBA00031306"/>
    </source>
</evidence>
<evidence type="ECO:0000256" key="6">
    <source>
        <dbReference type="ARBA" id="ARBA00022723"/>
    </source>
</evidence>
<evidence type="ECO:0000256" key="11">
    <source>
        <dbReference type="SAM" id="MobiDB-lite"/>
    </source>
</evidence>
<comment type="catalytic activity">
    <reaction evidence="10">
        <text>L-threonyl-[protein] + FAD = FMN-L-threonyl-[protein] + AMP + H(+)</text>
        <dbReference type="Rhea" id="RHEA:36847"/>
        <dbReference type="Rhea" id="RHEA-COMP:11060"/>
        <dbReference type="Rhea" id="RHEA-COMP:11061"/>
        <dbReference type="ChEBI" id="CHEBI:15378"/>
        <dbReference type="ChEBI" id="CHEBI:30013"/>
        <dbReference type="ChEBI" id="CHEBI:57692"/>
        <dbReference type="ChEBI" id="CHEBI:74257"/>
        <dbReference type="ChEBI" id="CHEBI:456215"/>
        <dbReference type="EC" id="2.7.1.180"/>
    </reaction>
</comment>
<dbReference type="InterPro" id="IPR024932">
    <property type="entry name" value="ApbE"/>
</dbReference>
<keyword evidence="12" id="KW-0449">Lipoprotein</keyword>
<keyword evidence="4" id="KW-0285">Flavoprotein</keyword>
<name>A0A1J5Q8Z5_9ZZZZ</name>
<evidence type="ECO:0000256" key="4">
    <source>
        <dbReference type="ARBA" id="ARBA00022630"/>
    </source>
</evidence>
<keyword evidence="6" id="KW-0479">Metal-binding</keyword>
<accession>A0A1J5Q8Z5</accession>
<evidence type="ECO:0000256" key="10">
    <source>
        <dbReference type="ARBA" id="ARBA00048540"/>
    </source>
</evidence>
<evidence type="ECO:0000313" key="12">
    <source>
        <dbReference type="EMBL" id="OIQ80161.1"/>
    </source>
</evidence>
<dbReference type="GO" id="GO:0016740">
    <property type="term" value="F:transferase activity"/>
    <property type="evidence" value="ECO:0007669"/>
    <property type="project" value="UniProtKB-KW"/>
</dbReference>
<evidence type="ECO:0000256" key="5">
    <source>
        <dbReference type="ARBA" id="ARBA00022679"/>
    </source>
</evidence>
<sequence length="324" mass="33758">MSGDEARAARAAAPLPDPAGSVIRRPDAGLPTTTWQDWSCTVRLVVTDPGALIPAATDLRALMGRVDAASSRFRPDSELARANARPGRPLVVSRTLVDLVATALDEAAWSAGAVDPTLGLDLVHLGYDRDIVLVQDSVTPVGPRPGIRRRWMDVHLDERTGVLTVPTGCALDLGASAKAQTADWAATDLHARYGCDVLVEIGGDLAVAGAKDDWQVLVAERAGRAGQQITLGGGGLATSTTTIRRWQRAGHEISHILDPATGSPASGPWRTVTVAAPTATRANTCSTGAIVLGAGAIDWLNDTRVAARLVDRDGAVVTTGGWPS</sequence>
<dbReference type="GO" id="GO:0046872">
    <property type="term" value="F:metal ion binding"/>
    <property type="evidence" value="ECO:0007669"/>
    <property type="project" value="UniProtKB-KW"/>
</dbReference>